<dbReference type="EMBL" id="HBUE01073996">
    <property type="protein sequence ID" value="CAG6474040.1"/>
    <property type="molecule type" value="Transcribed_RNA"/>
</dbReference>
<accession>A0A8D8BIC4</accession>
<name>A0A8D8BIC4_CULPI</name>
<proteinExistence type="predicted"/>
<reference evidence="1" key="1">
    <citation type="submission" date="2021-05" db="EMBL/GenBank/DDBJ databases">
        <authorList>
            <person name="Alioto T."/>
            <person name="Alioto T."/>
            <person name="Gomez Garrido J."/>
        </authorList>
    </citation>
    <scope>NUCLEOTIDE SEQUENCE</scope>
</reference>
<organism evidence="1">
    <name type="scientific">Culex pipiens</name>
    <name type="common">House mosquito</name>
    <dbReference type="NCBI Taxonomy" id="7175"/>
    <lineage>
        <taxon>Eukaryota</taxon>
        <taxon>Metazoa</taxon>
        <taxon>Ecdysozoa</taxon>
        <taxon>Arthropoda</taxon>
        <taxon>Hexapoda</taxon>
        <taxon>Insecta</taxon>
        <taxon>Pterygota</taxon>
        <taxon>Neoptera</taxon>
        <taxon>Endopterygota</taxon>
        <taxon>Diptera</taxon>
        <taxon>Nematocera</taxon>
        <taxon>Culicoidea</taxon>
        <taxon>Culicidae</taxon>
        <taxon>Culicinae</taxon>
        <taxon>Culicini</taxon>
        <taxon>Culex</taxon>
        <taxon>Culex</taxon>
    </lineage>
</organism>
<dbReference type="AlphaFoldDB" id="A0A8D8BIC4"/>
<evidence type="ECO:0000313" key="1">
    <source>
        <dbReference type="EMBL" id="CAG6474040.1"/>
    </source>
</evidence>
<sequence length="109" mass="11368">MQFRTTFLGSQRGGILALPQPGIMARGQSSFFTLTHSGASRLGAGLEQAGRDATGRLIRRGTFCCRVSSQENSLGFGGSGQARQVLGLAAFSQLDGGSGILVERSSQAF</sequence>
<protein>
    <submittedName>
        <fullName evidence="1">(northern house mosquito) hypothetical protein</fullName>
    </submittedName>
</protein>